<accession>A0A5B2VDC0</accession>
<comment type="caution">
    <text evidence="3">The sequence shown here is derived from an EMBL/GenBank/DDBJ whole genome shotgun (WGS) entry which is preliminary data.</text>
</comment>
<evidence type="ECO:0000313" key="4">
    <source>
        <dbReference type="Proteomes" id="UP000323142"/>
    </source>
</evidence>
<reference evidence="3 4" key="1">
    <citation type="submission" date="2019-09" db="EMBL/GenBank/DDBJ databases">
        <title>Salinarimonas rosea gen. nov., sp. nov., a new member of the a-2 subgroup of the Proteobacteria.</title>
        <authorList>
            <person name="Liu J."/>
        </authorList>
    </citation>
    <scope>NUCLEOTIDE SEQUENCE [LARGE SCALE GENOMIC DNA]</scope>
    <source>
        <strain evidence="3 4">BN140002</strain>
    </source>
</reference>
<protein>
    <submittedName>
        <fullName evidence="3">YciI family protein</fullName>
    </submittedName>
</protein>
<evidence type="ECO:0000313" key="3">
    <source>
        <dbReference type="EMBL" id="KAA2236738.1"/>
    </source>
</evidence>
<dbReference type="AlphaFoldDB" id="A0A5B2VDC0"/>
<dbReference type="OrthoDB" id="9807535at2"/>
<dbReference type="SUPFAM" id="SSF54909">
    <property type="entry name" value="Dimeric alpha+beta barrel"/>
    <property type="match status" value="1"/>
</dbReference>
<dbReference type="PANTHER" id="PTHR35174:SF3">
    <property type="entry name" value="BLL7171 PROTEIN"/>
    <property type="match status" value="1"/>
</dbReference>
<dbReference type="EMBL" id="VUOA01000023">
    <property type="protein sequence ID" value="KAA2236738.1"/>
    <property type="molecule type" value="Genomic_DNA"/>
</dbReference>
<comment type="similarity">
    <text evidence="1">Belongs to the YciI family.</text>
</comment>
<dbReference type="InterPro" id="IPR011008">
    <property type="entry name" value="Dimeric_a/b-barrel"/>
</dbReference>
<gene>
    <name evidence="3" type="ORF">F0L46_13295</name>
</gene>
<proteinExistence type="inferred from homology"/>
<dbReference type="Gene3D" id="3.30.70.1060">
    <property type="entry name" value="Dimeric alpha+beta barrel"/>
    <property type="match status" value="1"/>
</dbReference>
<sequence length="118" mass="12262">MKYMLMIYEDERAYGPEKAGAVLDAVAARHGAFAAELGPVLVGGAGLKGTPTATTVRAGTGARTIHDGPFAETKEQLGGFYLVDVPDLDAAIAVARRVPLVGEGAVEIRPVLQADDAR</sequence>
<name>A0A5B2VDC0_9HYPH</name>
<dbReference type="Proteomes" id="UP000323142">
    <property type="component" value="Unassembled WGS sequence"/>
</dbReference>
<dbReference type="Pfam" id="PF03795">
    <property type="entry name" value="YCII"/>
    <property type="match status" value="1"/>
</dbReference>
<keyword evidence="4" id="KW-1185">Reference proteome</keyword>
<evidence type="ECO:0000259" key="2">
    <source>
        <dbReference type="Pfam" id="PF03795"/>
    </source>
</evidence>
<dbReference type="InterPro" id="IPR005545">
    <property type="entry name" value="YCII"/>
</dbReference>
<evidence type="ECO:0000256" key="1">
    <source>
        <dbReference type="ARBA" id="ARBA00007689"/>
    </source>
</evidence>
<dbReference type="PANTHER" id="PTHR35174">
    <property type="entry name" value="BLL7171 PROTEIN-RELATED"/>
    <property type="match status" value="1"/>
</dbReference>
<feature type="domain" description="YCII-related" evidence="2">
    <location>
        <begin position="1"/>
        <end position="113"/>
    </location>
</feature>
<reference evidence="3 4" key="2">
    <citation type="submission" date="2019-09" db="EMBL/GenBank/DDBJ databases">
        <authorList>
            <person name="Jin C."/>
        </authorList>
    </citation>
    <scope>NUCLEOTIDE SEQUENCE [LARGE SCALE GENOMIC DNA]</scope>
    <source>
        <strain evidence="3 4">BN140002</strain>
    </source>
</reference>
<dbReference type="RefSeq" id="WP_149818289.1">
    <property type="nucleotide sequence ID" value="NZ_VUOA01000023.1"/>
</dbReference>
<organism evidence="3 4">
    <name type="scientific">Salinarimonas soli</name>
    <dbReference type="NCBI Taxonomy" id="1638099"/>
    <lineage>
        <taxon>Bacteria</taxon>
        <taxon>Pseudomonadati</taxon>
        <taxon>Pseudomonadota</taxon>
        <taxon>Alphaproteobacteria</taxon>
        <taxon>Hyphomicrobiales</taxon>
        <taxon>Salinarimonadaceae</taxon>
        <taxon>Salinarimonas</taxon>
    </lineage>
</organism>